<accession>A0AAW1DKJ5</accession>
<feature type="coiled-coil region" evidence="1">
    <location>
        <begin position="109"/>
        <end position="136"/>
    </location>
</feature>
<evidence type="ECO:0000313" key="4">
    <source>
        <dbReference type="Proteomes" id="UP001461498"/>
    </source>
</evidence>
<protein>
    <submittedName>
        <fullName evidence="3">Uncharacterized protein</fullName>
    </submittedName>
</protein>
<reference evidence="3 4" key="1">
    <citation type="submission" date="2022-12" db="EMBL/GenBank/DDBJ databases">
        <title>Chromosome-level genome assembly of true bugs.</title>
        <authorList>
            <person name="Ma L."/>
            <person name="Li H."/>
        </authorList>
    </citation>
    <scope>NUCLEOTIDE SEQUENCE [LARGE SCALE GENOMIC DNA]</scope>
    <source>
        <strain evidence="3">Lab_2022b</strain>
    </source>
</reference>
<evidence type="ECO:0000256" key="2">
    <source>
        <dbReference type="SAM" id="SignalP"/>
    </source>
</evidence>
<keyword evidence="4" id="KW-1185">Reference proteome</keyword>
<proteinExistence type="predicted"/>
<keyword evidence="2" id="KW-0732">Signal</keyword>
<organism evidence="3 4">
    <name type="scientific">Rhynocoris fuscipes</name>
    <dbReference type="NCBI Taxonomy" id="488301"/>
    <lineage>
        <taxon>Eukaryota</taxon>
        <taxon>Metazoa</taxon>
        <taxon>Ecdysozoa</taxon>
        <taxon>Arthropoda</taxon>
        <taxon>Hexapoda</taxon>
        <taxon>Insecta</taxon>
        <taxon>Pterygota</taxon>
        <taxon>Neoptera</taxon>
        <taxon>Paraneoptera</taxon>
        <taxon>Hemiptera</taxon>
        <taxon>Heteroptera</taxon>
        <taxon>Panheteroptera</taxon>
        <taxon>Cimicomorpha</taxon>
        <taxon>Reduviidae</taxon>
        <taxon>Harpactorinae</taxon>
        <taxon>Harpactorini</taxon>
        <taxon>Rhynocoris</taxon>
    </lineage>
</organism>
<feature type="chain" id="PRO_5043754872" evidence="2">
    <location>
        <begin position="24"/>
        <end position="347"/>
    </location>
</feature>
<comment type="caution">
    <text evidence="3">The sequence shown here is derived from an EMBL/GenBank/DDBJ whole genome shotgun (WGS) entry which is preliminary data.</text>
</comment>
<dbReference type="EMBL" id="JAPXFL010000002">
    <property type="protein sequence ID" value="KAK9511102.1"/>
    <property type="molecule type" value="Genomic_DNA"/>
</dbReference>
<dbReference type="AlphaFoldDB" id="A0AAW1DKJ5"/>
<name>A0AAW1DKJ5_9HEMI</name>
<dbReference type="Proteomes" id="UP001461498">
    <property type="component" value="Unassembled WGS sequence"/>
</dbReference>
<keyword evidence="1" id="KW-0175">Coiled coil</keyword>
<gene>
    <name evidence="3" type="ORF">O3M35_005732</name>
</gene>
<feature type="signal peptide" evidence="2">
    <location>
        <begin position="1"/>
        <end position="23"/>
    </location>
</feature>
<sequence>MNILCHQLINYLLLIILLQNILCENDVSDQTNEKLSTNLQFIENKFDLIKENFTKIADVAKDLINSLENLSTISLVNESKILIHDFENLSILKCEHYIAPKVNNDDDKLKSFFNEIKEIKDEFNDLTLELDVSNENIKEKTIKIEKKLDNILHKLDNKTTISIDKDLFNENKNSNVIVSECVQAILNKDFPKALTKFKLIPNDEIYLLVNEFSDKVNNVYDLFYIFCNQVNDDDRKYLLYKSLTDKMMMVDDDCQIIKLRRLINDELISCGNCSNENKINAAVFINKLTSRCKEILGNRFSIDSSKIFSREFDIFKVYLEMIIKVSYETKLIVRESTYTCILQVSND</sequence>
<evidence type="ECO:0000313" key="3">
    <source>
        <dbReference type="EMBL" id="KAK9511102.1"/>
    </source>
</evidence>
<evidence type="ECO:0000256" key="1">
    <source>
        <dbReference type="SAM" id="Coils"/>
    </source>
</evidence>